<evidence type="ECO:0000313" key="6">
    <source>
        <dbReference type="Proteomes" id="UP001501598"/>
    </source>
</evidence>
<dbReference type="Pfam" id="PF14525">
    <property type="entry name" value="AraC_binding_2"/>
    <property type="match status" value="1"/>
</dbReference>
<keyword evidence="2" id="KW-0238">DNA-binding</keyword>
<keyword evidence="6" id="KW-1185">Reference proteome</keyword>
<dbReference type="Gene3D" id="1.10.10.60">
    <property type="entry name" value="Homeodomain-like"/>
    <property type="match status" value="1"/>
</dbReference>
<dbReference type="InterPro" id="IPR018060">
    <property type="entry name" value="HTH_AraC"/>
</dbReference>
<dbReference type="InterPro" id="IPR020449">
    <property type="entry name" value="Tscrpt_reg_AraC-type_HTH"/>
</dbReference>
<comment type="caution">
    <text evidence="5">The sequence shown here is derived from an EMBL/GenBank/DDBJ whole genome shotgun (WGS) entry which is preliminary data.</text>
</comment>
<dbReference type="InterPro" id="IPR050204">
    <property type="entry name" value="AraC_XylS_family_regulators"/>
</dbReference>
<proteinExistence type="predicted"/>
<sequence>MRSDQWCSLDGTPPGSREEVWEEILSRTLLPMSVRLPDGAARSFRGRVRRQWVDDLALVECSSDPFRGRRGHAHLATDDDDYLAVIVDVTGREHVAQGGMVVDVHPGGGVALSGGSDMHFEVTTAYRKRCLVVPSRALAEATGMGPRHGCVELRPDNPAVALLDGYLGTLARTLPGMAGPARTAARQAAIQLVAGALQPDPGGWAADAAVEPALRASMDSWIDRHLLDAELSPEAIAAAHAVSVRTVYRLFERNGETFRQVVRTRRLDRARQELADGDRPVAAIAARWGFADASHFSRTFKTAFGVSPRDFRAATVHAGKRGAPRDHRAVPSPAVRRRAGRIAELELAQHTPNDR</sequence>
<dbReference type="PROSITE" id="PS00041">
    <property type="entry name" value="HTH_ARAC_FAMILY_1"/>
    <property type="match status" value="1"/>
</dbReference>
<dbReference type="RefSeq" id="WP_345413231.1">
    <property type="nucleotide sequence ID" value="NZ_BAABGT010000016.1"/>
</dbReference>
<evidence type="ECO:0000259" key="4">
    <source>
        <dbReference type="PROSITE" id="PS01124"/>
    </source>
</evidence>
<dbReference type="PANTHER" id="PTHR46796">
    <property type="entry name" value="HTH-TYPE TRANSCRIPTIONAL ACTIVATOR RHAS-RELATED"/>
    <property type="match status" value="1"/>
</dbReference>
<keyword evidence="1" id="KW-0805">Transcription regulation</keyword>
<evidence type="ECO:0000256" key="2">
    <source>
        <dbReference type="ARBA" id="ARBA00023125"/>
    </source>
</evidence>
<dbReference type="PROSITE" id="PS01124">
    <property type="entry name" value="HTH_ARAC_FAMILY_2"/>
    <property type="match status" value="1"/>
</dbReference>
<evidence type="ECO:0000256" key="3">
    <source>
        <dbReference type="ARBA" id="ARBA00023163"/>
    </source>
</evidence>
<dbReference type="Pfam" id="PF12833">
    <property type="entry name" value="HTH_18"/>
    <property type="match status" value="1"/>
</dbReference>
<dbReference type="InterPro" id="IPR009057">
    <property type="entry name" value="Homeodomain-like_sf"/>
</dbReference>
<accession>A0ABP8RJ23</accession>
<gene>
    <name evidence="5" type="ORF">GCM10023175_10350</name>
</gene>
<keyword evidence="3" id="KW-0804">Transcription</keyword>
<feature type="domain" description="HTH araC/xylS-type" evidence="4">
    <location>
        <begin position="216"/>
        <end position="314"/>
    </location>
</feature>
<name>A0ABP8RJ23_9PSEU</name>
<organism evidence="5 6">
    <name type="scientific">Pseudonocardia xishanensis</name>
    <dbReference type="NCBI Taxonomy" id="630995"/>
    <lineage>
        <taxon>Bacteria</taxon>
        <taxon>Bacillati</taxon>
        <taxon>Actinomycetota</taxon>
        <taxon>Actinomycetes</taxon>
        <taxon>Pseudonocardiales</taxon>
        <taxon>Pseudonocardiaceae</taxon>
        <taxon>Pseudonocardia</taxon>
    </lineage>
</organism>
<dbReference type="Proteomes" id="UP001501598">
    <property type="component" value="Unassembled WGS sequence"/>
</dbReference>
<dbReference type="PRINTS" id="PR00032">
    <property type="entry name" value="HTHARAC"/>
</dbReference>
<evidence type="ECO:0000313" key="5">
    <source>
        <dbReference type="EMBL" id="GAA4539294.1"/>
    </source>
</evidence>
<protein>
    <submittedName>
        <fullName evidence="5">Helix-turn-helix domain-containing protein</fullName>
    </submittedName>
</protein>
<reference evidence="6" key="1">
    <citation type="journal article" date="2019" name="Int. J. Syst. Evol. Microbiol.">
        <title>The Global Catalogue of Microorganisms (GCM) 10K type strain sequencing project: providing services to taxonomists for standard genome sequencing and annotation.</title>
        <authorList>
            <consortium name="The Broad Institute Genomics Platform"/>
            <consortium name="The Broad Institute Genome Sequencing Center for Infectious Disease"/>
            <person name="Wu L."/>
            <person name="Ma J."/>
        </authorList>
    </citation>
    <scope>NUCLEOTIDE SEQUENCE [LARGE SCALE GENOMIC DNA]</scope>
    <source>
        <strain evidence="6">JCM 17906</strain>
    </source>
</reference>
<dbReference type="PANTHER" id="PTHR46796:SF6">
    <property type="entry name" value="ARAC SUBFAMILY"/>
    <property type="match status" value="1"/>
</dbReference>
<evidence type="ECO:0000256" key="1">
    <source>
        <dbReference type="ARBA" id="ARBA00023015"/>
    </source>
</evidence>
<dbReference type="InterPro" id="IPR035418">
    <property type="entry name" value="AraC-bd_2"/>
</dbReference>
<dbReference type="InterPro" id="IPR018062">
    <property type="entry name" value="HTH_AraC-typ_CS"/>
</dbReference>
<dbReference type="SMART" id="SM00342">
    <property type="entry name" value="HTH_ARAC"/>
    <property type="match status" value="1"/>
</dbReference>
<dbReference type="EMBL" id="BAABGT010000016">
    <property type="protein sequence ID" value="GAA4539294.1"/>
    <property type="molecule type" value="Genomic_DNA"/>
</dbReference>
<dbReference type="SUPFAM" id="SSF46689">
    <property type="entry name" value="Homeodomain-like"/>
    <property type="match status" value="1"/>
</dbReference>